<dbReference type="Proteomes" id="UP001458880">
    <property type="component" value="Unassembled WGS sequence"/>
</dbReference>
<comment type="caution">
    <text evidence="1">The sequence shown here is derived from an EMBL/GenBank/DDBJ whole genome shotgun (WGS) entry which is preliminary data.</text>
</comment>
<keyword evidence="2" id="KW-1185">Reference proteome</keyword>
<evidence type="ECO:0000313" key="1">
    <source>
        <dbReference type="EMBL" id="KAK9685234.1"/>
    </source>
</evidence>
<proteinExistence type="predicted"/>
<protein>
    <submittedName>
        <fullName evidence="1">Uncharacterized protein</fullName>
    </submittedName>
</protein>
<dbReference type="AlphaFoldDB" id="A0AAW1I7J5"/>
<sequence length="77" mass="8451">MAAVVSSRSGSKKEHAELLRLKQAPNARTCFLPTGRLALSRRATQAGLYLYAVHTCTFVTDGIPKTADKSPRYIKTE</sequence>
<dbReference type="EMBL" id="JASPKY010000794">
    <property type="protein sequence ID" value="KAK9685234.1"/>
    <property type="molecule type" value="Genomic_DNA"/>
</dbReference>
<reference evidence="1 2" key="1">
    <citation type="journal article" date="2024" name="BMC Genomics">
        <title>De novo assembly and annotation of Popillia japonica's genome with initial clues to its potential as an invasive pest.</title>
        <authorList>
            <person name="Cucini C."/>
            <person name="Boschi S."/>
            <person name="Funari R."/>
            <person name="Cardaioli E."/>
            <person name="Iannotti N."/>
            <person name="Marturano G."/>
            <person name="Paoli F."/>
            <person name="Bruttini M."/>
            <person name="Carapelli A."/>
            <person name="Frati F."/>
            <person name="Nardi F."/>
        </authorList>
    </citation>
    <scope>NUCLEOTIDE SEQUENCE [LARGE SCALE GENOMIC DNA]</scope>
    <source>
        <strain evidence="1">DMR45628</strain>
    </source>
</reference>
<organism evidence="1 2">
    <name type="scientific">Popillia japonica</name>
    <name type="common">Japanese beetle</name>
    <dbReference type="NCBI Taxonomy" id="7064"/>
    <lineage>
        <taxon>Eukaryota</taxon>
        <taxon>Metazoa</taxon>
        <taxon>Ecdysozoa</taxon>
        <taxon>Arthropoda</taxon>
        <taxon>Hexapoda</taxon>
        <taxon>Insecta</taxon>
        <taxon>Pterygota</taxon>
        <taxon>Neoptera</taxon>
        <taxon>Endopterygota</taxon>
        <taxon>Coleoptera</taxon>
        <taxon>Polyphaga</taxon>
        <taxon>Scarabaeiformia</taxon>
        <taxon>Scarabaeidae</taxon>
        <taxon>Rutelinae</taxon>
        <taxon>Popillia</taxon>
    </lineage>
</organism>
<gene>
    <name evidence="1" type="ORF">QE152_g38205</name>
</gene>
<accession>A0AAW1I7J5</accession>
<evidence type="ECO:0000313" key="2">
    <source>
        <dbReference type="Proteomes" id="UP001458880"/>
    </source>
</evidence>
<name>A0AAW1I7J5_POPJA</name>